<dbReference type="RefSeq" id="XP_038782951.1">
    <property type="nucleotide sequence ID" value="XM_038934149.1"/>
</dbReference>
<keyword evidence="1" id="KW-0547">Nucleotide-binding</keyword>
<dbReference type="PANTHER" id="PTHR45626">
    <property type="entry name" value="TRANSCRIPTION TERMINATION FACTOR 2-RELATED"/>
    <property type="match status" value="1"/>
</dbReference>
<dbReference type="SUPFAM" id="SSF52540">
    <property type="entry name" value="P-loop containing nucleoside triphosphate hydrolases"/>
    <property type="match status" value="2"/>
</dbReference>
<reference evidence="6" key="2">
    <citation type="submission" date="2020-08" db="EMBL/GenBank/DDBJ databases">
        <title>Draft Genome Sequence of Cumin Blight Pathogen Alternaria burnsii.</title>
        <authorList>
            <person name="Feng Z."/>
        </authorList>
    </citation>
    <scope>NUCLEOTIDE SEQUENCE</scope>
    <source>
        <strain evidence="6">CBS107.38</strain>
    </source>
</reference>
<dbReference type="Pfam" id="PF00271">
    <property type="entry name" value="Helicase_C"/>
    <property type="match status" value="1"/>
</dbReference>
<dbReference type="PANTHER" id="PTHR45626:SF52">
    <property type="entry name" value="SINGLE-STRANDED DNA-DEPENDENT ATPASE (EUROFUNG)"/>
    <property type="match status" value="1"/>
</dbReference>
<dbReference type="InterPro" id="IPR038718">
    <property type="entry name" value="SNF2-like_sf"/>
</dbReference>
<dbReference type="SMART" id="SM00490">
    <property type="entry name" value="HELICc"/>
    <property type="match status" value="1"/>
</dbReference>
<dbReference type="InterPro" id="IPR049730">
    <property type="entry name" value="SNF2/RAD54-like_C"/>
</dbReference>
<dbReference type="CDD" id="cd18008">
    <property type="entry name" value="DEXDc_SHPRH-like"/>
    <property type="match status" value="1"/>
</dbReference>
<dbReference type="Gene3D" id="3.40.50.300">
    <property type="entry name" value="P-loop containing nucleotide triphosphate hydrolases"/>
    <property type="match status" value="1"/>
</dbReference>
<dbReference type="SMART" id="SM00487">
    <property type="entry name" value="DEXDc"/>
    <property type="match status" value="1"/>
</dbReference>
<proteinExistence type="predicted"/>
<dbReference type="PROSITE" id="PS51192">
    <property type="entry name" value="HELICASE_ATP_BIND_1"/>
    <property type="match status" value="1"/>
</dbReference>
<feature type="domain" description="Helicase C-terminal" evidence="5">
    <location>
        <begin position="721"/>
        <end position="868"/>
    </location>
</feature>
<dbReference type="InterPro" id="IPR014001">
    <property type="entry name" value="Helicase_ATP-bd"/>
</dbReference>
<dbReference type="PROSITE" id="PS51194">
    <property type="entry name" value="HELICASE_CTER"/>
    <property type="match status" value="1"/>
</dbReference>
<dbReference type="GeneID" id="62207327"/>
<dbReference type="AlphaFoldDB" id="A0A8H7EC62"/>
<dbReference type="GO" id="GO:0005634">
    <property type="term" value="C:nucleus"/>
    <property type="evidence" value="ECO:0007669"/>
    <property type="project" value="TreeGrafter"/>
</dbReference>
<dbReference type="InterPro" id="IPR050628">
    <property type="entry name" value="SNF2_RAD54_helicase_TF"/>
</dbReference>
<accession>A0A8H7EC62</accession>
<evidence type="ECO:0000256" key="3">
    <source>
        <dbReference type="ARBA" id="ARBA00022840"/>
    </source>
</evidence>
<comment type="caution">
    <text evidence="6">The sequence shown here is derived from an EMBL/GenBank/DDBJ whole genome shotgun (WGS) entry which is preliminary data.</text>
</comment>
<dbReference type="EMBL" id="JAAABM010000015">
    <property type="protein sequence ID" value="KAF7672601.1"/>
    <property type="molecule type" value="Genomic_DNA"/>
</dbReference>
<organism evidence="6 7">
    <name type="scientific">Alternaria burnsii</name>
    <dbReference type="NCBI Taxonomy" id="1187904"/>
    <lineage>
        <taxon>Eukaryota</taxon>
        <taxon>Fungi</taxon>
        <taxon>Dikarya</taxon>
        <taxon>Ascomycota</taxon>
        <taxon>Pezizomycotina</taxon>
        <taxon>Dothideomycetes</taxon>
        <taxon>Pleosporomycetidae</taxon>
        <taxon>Pleosporales</taxon>
        <taxon>Pleosporineae</taxon>
        <taxon>Pleosporaceae</taxon>
        <taxon>Alternaria</taxon>
        <taxon>Alternaria sect. Alternaria</taxon>
    </lineage>
</organism>
<dbReference type="Pfam" id="PF00176">
    <property type="entry name" value="SNF2-rel_dom"/>
    <property type="match status" value="1"/>
</dbReference>
<feature type="domain" description="Helicase ATP-binding" evidence="4">
    <location>
        <begin position="350"/>
        <end position="541"/>
    </location>
</feature>
<evidence type="ECO:0000313" key="6">
    <source>
        <dbReference type="EMBL" id="KAF7672601.1"/>
    </source>
</evidence>
<dbReference type="CDD" id="cd18793">
    <property type="entry name" value="SF2_C_SNF"/>
    <property type="match status" value="1"/>
</dbReference>
<keyword evidence="3" id="KW-0067">ATP-binding</keyword>
<sequence>MALKHLLNNEDAGNDYQNNYRPHLQFNRDDDSDQFIAALPTQSWDQYLDDLLGSQIAQCDLGLDKDQIELYSSFQETSADIEDWTTGDACHRLLDKLPPEEAHICYGMVFRAAVRLCGNMIELNKKLNMIAPSPLHGHSQLGIIRPGAQFLVAFSDGAVVGEVNAQLDKALTSIAEQGYELELEVFAPTRAFQETIGRATREKEAVIRVQVNVYGPSAAADEIGRELSQHKLYLQRPAYIRDGARYSNPHMLTLPEFEGSMTVTRPVLGETVPENPSLRSFKNTIRDVYSSLTRDRDLSGLEGDERLNTTLLLHQKTALAFMMQREDGPIPEKYTLWKAIEEEGVQCYRHAVSNARCGGILADEMGMGKTLSILALIIRTLNAAHSWKIQNEIPDVESSQIARCKHHSGATLIVASSDLMINEWFQELDKHFNDSSRGVLKVIKYHGPHRHTSADRFVEADIVITTYHTLASDLAGIKGALRDIEWYRLVLDEAHIIRRQSTVLYRTVAEISARSRWCLTGTPIQNRLEDIGSLFAFLRISPFHSLSNFRKCIAIPFDEGSKRRSLAIERFTRLLDSLCLRRTKDVLHLPDEEHRVRKIRLSSEEQTQYKQTYDIMFRTIKNQNGVFDQKSTLGMFQVQLQLRIICNHGTWQQPFSWNRRKLHLLDEREAVEASLGRDGELTCSACRQTLPLFNTAPRSNHASQEDTYFRPNGRSSKMECLMEDVSVDVWNTKSIIFTCWTRTLDLLQFYLRHISNDTWTHERIDGECSTAKRKRILQRFAEDPNLRVLIMTTGTGAVGLNLATANRVFIVEPQWNPSVENQAVARALRLGQKQTVLVTRYVVEQTVEQDMRSLQNTKLERANLIQSG</sequence>
<gene>
    <name evidence="6" type="ORF">GT037_009102</name>
</gene>
<dbReference type="GO" id="GO:0016787">
    <property type="term" value="F:hydrolase activity"/>
    <property type="evidence" value="ECO:0007669"/>
    <property type="project" value="UniProtKB-KW"/>
</dbReference>
<dbReference type="Proteomes" id="UP000596902">
    <property type="component" value="Unassembled WGS sequence"/>
</dbReference>
<dbReference type="InterPro" id="IPR000330">
    <property type="entry name" value="SNF2_N"/>
</dbReference>
<dbReference type="Gene3D" id="3.40.50.10810">
    <property type="entry name" value="Tandem AAA-ATPase domain"/>
    <property type="match status" value="1"/>
</dbReference>
<evidence type="ECO:0000256" key="1">
    <source>
        <dbReference type="ARBA" id="ARBA00022741"/>
    </source>
</evidence>
<evidence type="ECO:0000313" key="7">
    <source>
        <dbReference type="Proteomes" id="UP000596902"/>
    </source>
</evidence>
<keyword evidence="2" id="KW-0378">Hydrolase</keyword>
<dbReference type="InterPro" id="IPR001650">
    <property type="entry name" value="Helicase_C-like"/>
</dbReference>
<dbReference type="GO" id="GO:0008094">
    <property type="term" value="F:ATP-dependent activity, acting on DNA"/>
    <property type="evidence" value="ECO:0007669"/>
    <property type="project" value="TreeGrafter"/>
</dbReference>
<protein>
    <submittedName>
        <fullName evidence="6">Uncharacterized protein</fullName>
    </submittedName>
</protein>
<keyword evidence="7" id="KW-1185">Reference proteome</keyword>
<dbReference type="GO" id="GO:0005524">
    <property type="term" value="F:ATP binding"/>
    <property type="evidence" value="ECO:0007669"/>
    <property type="project" value="UniProtKB-KW"/>
</dbReference>
<reference evidence="6" key="1">
    <citation type="submission" date="2020-01" db="EMBL/GenBank/DDBJ databases">
        <authorList>
            <person name="Feng Z.H.Z."/>
        </authorList>
    </citation>
    <scope>NUCLEOTIDE SEQUENCE</scope>
    <source>
        <strain evidence="6">CBS107.38</strain>
    </source>
</reference>
<evidence type="ECO:0000256" key="2">
    <source>
        <dbReference type="ARBA" id="ARBA00022801"/>
    </source>
</evidence>
<dbReference type="GO" id="GO:0006281">
    <property type="term" value="P:DNA repair"/>
    <property type="evidence" value="ECO:0007669"/>
    <property type="project" value="TreeGrafter"/>
</dbReference>
<name>A0A8H7EC62_9PLEO</name>
<evidence type="ECO:0000259" key="5">
    <source>
        <dbReference type="PROSITE" id="PS51194"/>
    </source>
</evidence>
<dbReference type="InterPro" id="IPR027417">
    <property type="entry name" value="P-loop_NTPase"/>
</dbReference>
<evidence type="ECO:0000259" key="4">
    <source>
        <dbReference type="PROSITE" id="PS51192"/>
    </source>
</evidence>